<evidence type="ECO:0008006" key="4">
    <source>
        <dbReference type="Google" id="ProtNLM"/>
    </source>
</evidence>
<dbReference type="RefSeq" id="WP_189517074.1">
    <property type="nucleotide sequence ID" value="NZ_BMXG01000027.1"/>
</dbReference>
<sequence length="141" mass="16904">MTLDVSLEGIAALAGFFVLVWELRRGVRQMRFQAVLEIYKTNRELIQLALDDPDLMAVLEGREEVDSTKERRYLQMWLNQMTMVYLGWRNRFLPRSSWEGLRRDIQESSQSPNVRKLWNQLSPYYDEEFQKFMTEMIDKSD</sequence>
<reference evidence="2" key="1">
    <citation type="journal article" date="2014" name="Int. J. Syst. Evol. Microbiol.">
        <title>Complete genome sequence of Corynebacterium casei LMG S-19264T (=DSM 44701T), isolated from a smear-ripened cheese.</title>
        <authorList>
            <consortium name="US DOE Joint Genome Institute (JGI-PGF)"/>
            <person name="Walter F."/>
            <person name="Albersmeier A."/>
            <person name="Kalinowski J."/>
            <person name="Ruckert C."/>
        </authorList>
    </citation>
    <scope>NUCLEOTIDE SEQUENCE</scope>
    <source>
        <strain evidence="2">KCTC 12870</strain>
    </source>
</reference>
<keyword evidence="1" id="KW-0472">Membrane</keyword>
<evidence type="ECO:0000256" key="1">
    <source>
        <dbReference type="SAM" id="Phobius"/>
    </source>
</evidence>
<name>A0A8J3GFI7_9BACT</name>
<keyword evidence="3" id="KW-1185">Reference proteome</keyword>
<proteinExistence type="predicted"/>
<protein>
    <recommendedName>
        <fullName evidence="4">DUF4760 domain-containing protein</fullName>
    </recommendedName>
</protein>
<feature type="transmembrane region" description="Helical" evidence="1">
    <location>
        <begin position="6"/>
        <end position="23"/>
    </location>
</feature>
<evidence type="ECO:0000313" key="2">
    <source>
        <dbReference type="EMBL" id="GHC12029.1"/>
    </source>
</evidence>
<reference evidence="2" key="2">
    <citation type="submission" date="2020-09" db="EMBL/GenBank/DDBJ databases">
        <authorList>
            <person name="Sun Q."/>
            <person name="Kim S."/>
        </authorList>
    </citation>
    <scope>NUCLEOTIDE SEQUENCE</scope>
    <source>
        <strain evidence="2">KCTC 12870</strain>
    </source>
</reference>
<evidence type="ECO:0000313" key="3">
    <source>
        <dbReference type="Proteomes" id="UP000642829"/>
    </source>
</evidence>
<gene>
    <name evidence="2" type="ORF">GCM10007047_31780</name>
</gene>
<comment type="caution">
    <text evidence="2">The sequence shown here is derived from an EMBL/GenBank/DDBJ whole genome shotgun (WGS) entry which is preliminary data.</text>
</comment>
<accession>A0A8J3GFI7</accession>
<keyword evidence="1" id="KW-0812">Transmembrane</keyword>
<dbReference type="Pfam" id="PF19560">
    <property type="entry name" value="DUF6082"/>
    <property type="match status" value="1"/>
</dbReference>
<dbReference type="InterPro" id="IPR045728">
    <property type="entry name" value="DUF6082"/>
</dbReference>
<keyword evidence="1" id="KW-1133">Transmembrane helix</keyword>
<dbReference type="Proteomes" id="UP000642829">
    <property type="component" value="Unassembled WGS sequence"/>
</dbReference>
<dbReference type="AlphaFoldDB" id="A0A8J3GFI7"/>
<dbReference type="EMBL" id="BMXG01000027">
    <property type="protein sequence ID" value="GHC12029.1"/>
    <property type="molecule type" value="Genomic_DNA"/>
</dbReference>
<organism evidence="2 3">
    <name type="scientific">Cerasicoccus arenae</name>
    <dbReference type="NCBI Taxonomy" id="424488"/>
    <lineage>
        <taxon>Bacteria</taxon>
        <taxon>Pseudomonadati</taxon>
        <taxon>Verrucomicrobiota</taxon>
        <taxon>Opitutia</taxon>
        <taxon>Puniceicoccales</taxon>
        <taxon>Cerasicoccaceae</taxon>
        <taxon>Cerasicoccus</taxon>
    </lineage>
</organism>